<organism evidence="6 7">
    <name type="scientific">Nocardia seriolae</name>
    <dbReference type="NCBI Taxonomy" id="37332"/>
    <lineage>
        <taxon>Bacteria</taxon>
        <taxon>Bacillati</taxon>
        <taxon>Actinomycetota</taxon>
        <taxon>Actinomycetes</taxon>
        <taxon>Mycobacteriales</taxon>
        <taxon>Nocardiaceae</taxon>
        <taxon>Nocardia</taxon>
    </lineage>
</organism>
<evidence type="ECO:0000256" key="1">
    <source>
        <dbReference type="ARBA" id="ARBA00008857"/>
    </source>
</evidence>
<dbReference type="Gene3D" id="1.10.150.130">
    <property type="match status" value="1"/>
</dbReference>
<dbReference type="InterPro" id="IPR010998">
    <property type="entry name" value="Integrase_recombinase_N"/>
</dbReference>
<dbReference type="RefSeq" id="WP_081985890.1">
    <property type="nucleotide sequence ID" value="NZ_AP017900.1"/>
</dbReference>
<evidence type="ECO:0000313" key="8">
    <source>
        <dbReference type="Proteomes" id="UP000180166"/>
    </source>
</evidence>
<dbReference type="GO" id="GO:0015074">
    <property type="term" value="P:DNA integration"/>
    <property type="evidence" value="ECO:0007669"/>
    <property type="project" value="InterPro"/>
</dbReference>
<dbReference type="CDD" id="cd01189">
    <property type="entry name" value="INT_ICEBs1_C_like"/>
    <property type="match status" value="1"/>
</dbReference>
<reference evidence="7" key="1">
    <citation type="submission" date="2015-07" db="EMBL/GenBank/DDBJ databases">
        <title>Nocardia seriolae U-1 whole genome shotgun sequence.</title>
        <authorList>
            <person name="Imajoh M."/>
            <person name="Fukumoto Y."/>
            <person name="Sukeda M."/>
            <person name="Yamane J."/>
            <person name="Yamasaki K."/>
            <person name="Shimizu M."/>
            <person name="Ohnishi K."/>
            <person name="Oshima S."/>
        </authorList>
    </citation>
    <scope>NUCLEOTIDE SEQUENCE [LARGE SCALE GENOMIC DNA]</scope>
    <source>
        <strain evidence="7">U-1</strain>
    </source>
</reference>
<keyword evidence="7" id="KW-1185">Reference proteome</keyword>
<comment type="similarity">
    <text evidence="1">Belongs to the 'phage' integrase family.</text>
</comment>
<accession>A0A0B8NN87</accession>
<dbReference type="InterPro" id="IPR050090">
    <property type="entry name" value="Tyrosine_recombinase_XerCD"/>
</dbReference>
<dbReference type="Proteomes" id="UP000037179">
    <property type="component" value="Unassembled WGS sequence"/>
</dbReference>
<reference evidence="6 7" key="2">
    <citation type="journal article" date="2016" name="Genome Announc.">
        <title>Draft Genome Sequence of Erythromycin- and Oxytetracycline-Sensitive Nocardia seriolae Strain U-1 (NBRC 110359).</title>
        <authorList>
            <person name="Imajoh M."/>
            <person name="Sukeda M."/>
            <person name="Shimizu M."/>
            <person name="Yamane J."/>
            <person name="Ohnishi K."/>
            <person name="Oshima S."/>
        </authorList>
    </citation>
    <scope>NUCLEOTIDE SEQUENCE [LARGE SCALE GENOMIC DNA]</scope>
    <source>
        <strain evidence="6 7">U-1</strain>
    </source>
</reference>
<evidence type="ECO:0000256" key="3">
    <source>
        <dbReference type="ARBA" id="ARBA00023172"/>
    </source>
</evidence>
<dbReference type="Gene3D" id="1.10.443.10">
    <property type="entry name" value="Intergrase catalytic core"/>
    <property type="match status" value="1"/>
</dbReference>
<sequence>MTTTNKERATNYPGIYEYDVRKTPKDKGIRYRVVYRTPAGKQTSKSGFKTLGAAKSFQAETETKKATGDYIAPSAGRIKVGALAPDWLKEKGATTAETNSGPLESSWRNHVKERWSGVGVGDVDTEDVKTWILDMRLAAQQRAEKNSKPDINAGATVIIRAYGVLAGILDLAVSRGLLPKNPARSKTVSKVMPKKLRKKHIYLTAEDVGRLSKEADVHGHGLLVLVLAYCGIRWGEAIALRVFDIDFMRKRLSITKAVTEETGFKVGPTKGRENREVPVARFVLDLLRFHVEDLKPDALVFPNKEDATKYLGRSKSDDGWFVGAVKRAKVQRITPHDLRHTCASLAISAGANVLVLSKMLGHKDPSVTLNDYADLFNADLDNVADIMDTRYSSAARCGNVAEPTDRDPIAA</sequence>
<dbReference type="GeneID" id="93371613"/>
<keyword evidence="3" id="KW-0233">DNA recombination</keyword>
<dbReference type="OrthoDB" id="1822491at2"/>
<dbReference type="SUPFAM" id="SSF56349">
    <property type="entry name" value="DNA breaking-rejoining enzymes"/>
    <property type="match status" value="1"/>
</dbReference>
<dbReference type="EMBL" id="BBYQ01000143">
    <property type="protein sequence ID" value="GAP32151.1"/>
    <property type="molecule type" value="Genomic_DNA"/>
</dbReference>
<dbReference type="GO" id="GO:0006310">
    <property type="term" value="P:DNA recombination"/>
    <property type="evidence" value="ECO:0007669"/>
    <property type="project" value="UniProtKB-KW"/>
</dbReference>
<dbReference type="Pfam" id="PF00589">
    <property type="entry name" value="Phage_integrase"/>
    <property type="match status" value="1"/>
</dbReference>
<keyword evidence="2" id="KW-0238">DNA-binding</keyword>
<evidence type="ECO:0000313" key="7">
    <source>
        <dbReference type="Proteomes" id="UP000037179"/>
    </source>
</evidence>
<dbReference type="KEGG" id="nsr:NS506_00868"/>
<dbReference type="InterPro" id="IPR002104">
    <property type="entry name" value="Integrase_catalytic"/>
</dbReference>
<dbReference type="InterPro" id="IPR011010">
    <property type="entry name" value="DNA_brk_join_enz"/>
</dbReference>
<dbReference type="PANTHER" id="PTHR30349">
    <property type="entry name" value="PHAGE INTEGRASE-RELATED"/>
    <property type="match status" value="1"/>
</dbReference>
<name>A0A0B8NN87_9NOCA</name>
<dbReference type="AlphaFoldDB" id="A0A0B8NN87"/>
<reference evidence="5 8" key="3">
    <citation type="submission" date="2016-10" db="EMBL/GenBank/DDBJ databases">
        <title>Genome sequence of Nocardia seriolae strain EM150506, isolated from Anguila japonica.</title>
        <authorList>
            <person name="Han H.-J."/>
        </authorList>
    </citation>
    <scope>NUCLEOTIDE SEQUENCE [LARGE SCALE GENOMIC DNA]</scope>
    <source>
        <strain evidence="5 8">EM150506</strain>
    </source>
</reference>
<dbReference type="InterPro" id="IPR013762">
    <property type="entry name" value="Integrase-like_cat_sf"/>
</dbReference>
<dbReference type="Proteomes" id="UP000180166">
    <property type="component" value="Chromosome"/>
</dbReference>
<protein>
    <submittedName>
        <fullName evidence="6">Integrase</fullName>
    </submittedName>
</protein>
<gene>
    <name evidence="5" type="ORF">NS506_00868</name>
    <name evidence="6" type="ORF">NSK11_contig00143-0023</name>
</gene>
<evidence type="ECO:0000259" key="4">
    <source>
        <dbReference type="PROSITE" id="PS51898"/>
    </source>
</evidence>
<dbReference type="EMBL" id="CP017839">
    <property type="protein sequence ID" value="APA94943.1"/>
    <property type="molecule type" value="Genomic_DNA"/>
</dbReference>
<evidence type="ECO:0000313" key="6">
    <source>
        <dbReference type="EMBL" id="GAP32151.1"/>
    </source>
</evidence>
<evidence type="ECO:0000313" key="5">
    <source>
        <dbReference type="EMBL" id="APA94943.1"/>
    </source>
</evidence>
<dbReference type="PROSITE" id="PS51898">
    <property type="entry name" value="TYR_RECOMBINASE"/>
    <property type="match status" value="1"/>
</dbReference>
<feature type="domain" description="Tyr recombinase" evidence="4">
    <location>
        <begin position="198"/>
        <end position="385"/>
    </location>
</feature>
<dbReference type="PANTHER" id="PTHR30349:SF64">
    <property type="entry name" value="PROPHAGE INTEGRASE INTD-RELATED"/>
    <property type="match status" value="1"/>
</dbReference>
<proteinExistence type="inferred from homology"/>
<dbReference type="GO" id="GO:0003677">
    <property type="term" value="F:DNA binding"/>
    <property type="evidence" value="ECO:0007669"/>
    <property type="project" value="UniProtKB-KW"/>
</dbReference>
<evidence type="ECO:0000256" key="2">
    <source>
        <dbReference type="ARBA" id="ARBA00023125"/>
    </source>
</evidence>